<evidence type="ECO:0000313" key="3">
    <source>
        <dbReference type="EMBL" id="OUS36755.1"/>
    </source>
</evidence>
<protein>
    <recommendedName>
        <fullName evidence="2">Solute-binding protein family 3/N-terminal domain-containing protein</fullName>
    </recommendedName>
</protein>
<sequence>MKKLIISLLLFSSLVHAEPIQLVTEDIRPYAFKQNGKPAGASVEIIQALFKEAGIPYKISIFPWQRAFETAKNKGACIFPIQRTQDREVLFNWVSPVLITQTAFYKNPGSPINIRVLNDVKGYKVGTYRGSAVEEYLTAQGFDVASTTKDNVNIRKLGSKRIDLWASDTLSATHLAKKEKREIEEALVYFTTLRALACNPKVSEESVNKLNQALQTIYQKGIVDEIMKKYRT</sequence>
<feature type="signal peptide" evidence="1">
    <location>
        <begin position="1"/>
        <end position="17"/>
    </location>
</feature>
<dbReference type="PANTHER" id="PTHR38834">
    <property type="entry name" value="PERIPLASMIC SUBSTRATE BINDING PROTEIN FAMILY 3"/>
    <property type="match status" value="1"/>
</dbReference>
<dbReference type="SMART" id="SM00062">
    <property type="entry name" value="PBPb"/>
    <property type="match status" value="1"/>
</dbReference>
<evidence type="ECO:0000313" key="4">
    <source>
        <dbReference type="Proteomes" id="UP000227088"/>
    </source>
</evidence>
<dbReference type="Pfam" id="PF00497">
    <property type="entry name" value="SBP_bac_3"/>
    <property type="match status" value="1"/>
</dbReference>
<dbReference type="Gene3D" id="3.40.190.10">
    <property type="entry name" value="Periplasmic binding protein-like II"/>
    <property type="match status" value="2"/>
</dbReference>
<evidence type="ECO:0000259" key="2">
    <source>
        <dbReference type="SMART" id="SM00062"/>
    </source>
</evidence>
<dbReference type="Proteomes" id="UP000227088">
    <property type="component" value="Unassembled WGS sequence"/>
</dbReference>
<comment type="caution">
    <text evidence="3">The sequence shown here is derived from an EMBL/GenBank/DDBJ whole genome shotgun (WGS) entry which is preliminary data.</text>
</comment>
<dbReference type="SUPFAM" id="SSF53850">
    <property type="entry name" value="Periplasmic binding protein-like II"/>
    <property type="match status" value="1"/>
</dbReference>
<dbReference type="InterPro" id="IPR001638">
    <property type="entry name" value="Solute-binding_3/MltF_N"/>
</dbReference>
<accession>A0A1Y5HPK0</accession>
<name>A0A1Y5HPK0_OLEAN</name>
<feature type="domain" description="Solute-binding protein family 3/N-terminal" evidence="2">
    <location>
        <begin position="19"/>
        <end position="231"/>
    </location>
</feature>
<gene>
    <name evidence="3" type="ORF">A9R00_11360</name>
</gene>
<keyword evidence="1" id="KW-0732">Signal</keyword>
<reference evidence="4" key="1">
    <citation type="journal article" date="2017" name="Proc. Natl. Acad. Sci. U.S.A.">
        <title>Simulation of Deepwater Horizon oil plume reveals substrate specialization within a complex community of hydrocarbon degraders.</title>
        <authorList>
            <person name="Hu P."/>
            <person name="Dubinsky E.A."/>
            <person name="Probst A.J."/>
            <person name="Wang J."/>
            <person name="Sieber C.M.K."/>
            <person name="Tom L.M."/>
            <person name="Gardinali P."/>
            <person name="Banfield J.F."/>
            <person name="Atlas R.M."/>
            <person name="Andersen G.L."/>
        </authorList>
    </citation>
    <scope>NUCLEOTIDE SEQUENCE [LARGE SCALE GENOMIC DNA]</scope>
</reference>
<dbReference type="EMBL" id="MABE01000650">
    <property type="protein sequence ID" value="OUS36755.1"/>
    <property type="molecule type" value="Genomic_DNA"/>
</dbReference>
<feature type="chain" id="PRO_5012938308" description="Solute-binding protein family 3/N-terminal domain-containing protein" evidence="1">
    <location>
        <begin position="18"/>
        <end position="232"/>
    </location>
</feature>
<dbReference type="AlphaFoldDB" id="A0A1Y5HPK0"/>
<dbReference type="PANTHER" id="PTHR38834:SF3">
    <property type="entry name" value="SOLUTE-BINDING PROTEIN FAMILY 3_N-TERMINAL DOMAIN-CONTAINING PROTEIN"/>
    <property type="match status" value="1"/>
</dbReference>
<organism evidence="3 4">
    <name type="scientific">Oleispira antarctica</name>
    <dbReference type="NCBI Taxonomy" id="188908"/>
    <lineage>
        <taxon>Bacteria</taxon>
        <taxon>Pseudomonadati</taxon>
        <taxon>Pseudomonadota</taxon>
        <taxon>Gammaproteobacteria</taxon>
        <taxon>Oceanospirillales</taxon>
        <taxon>Oceanospirillaceae</taxon>
        <taxon>Oleispira</taxon>
    </lineage>
</organism>
<proteinExistence type="predicted"/>
<evidence type="ECO:0000256" key="1">
    <source>
        <dbReference type="SAM" id="SignalP"/>
    </source>
</evidence>